<gene>
    <name evidence="2" type="ORF">ACFPBZ_25245</name>
</gene>
<proteinExistence type="predicted"/>
<evidence type="ECO:0000256" key="1">
    <source>
        <dbReference type="SAM" id="MobiDB-lite"/>
    </source>
</evidence>
<organism evidence="2 3">
    <name type="scientific">Actinomycetospora atypica</name>
    <dbReference type="NCBI Taxonomy" id="1290095"/>
    <lineage>
        <taxon>Bacteria</taxon>
        <taxon>Bacillati</taxon>
        <taxon>Actinomycetota</taxon>
        <taxon>Actinomycetes</taxon>
        <taxon>Pseudonocardiales</taxon>
        <taxon>Pseudonocardiaceae</taxon>
        <taxon>Actinomycetospora</taxon>
    </lineage>
</organism>
<accession>A0ABV9YVB5</accession>
<keyword evidence="3" id="KW-1185">Reference proteome</keyword>
<name>A0ABV9YVB5_9PSEU</name>
<reference evidence="3" key="1">
    <citation type="journal article" date="2019" name="Int. J. Syst. Evol. Microbiol.">
        <title>The Global Catalogue of Microorganisms (GCM) 10K type strain sequencing project: providing services to taxonomists for standard genome sequencing and annotation.</title>
        <authorList>
            <consortium name="The Broad Institute Genomics Platform"/>
            <consortium name="The Broad Institute Genome Sequencing Center for Infectious Disease"/>
            <person name="Wu L."/>
            <person name="Ma J."/>
        </authorList>
    </citation>
    <scope>NUCLEOTIDE SEQUENCE [LARGE SCALE GENOMIC DNA]</scope>
    <source>
        <strain evidence="3">CGMCC 4.7093</strain>
    </source>
</reference>
<comment type="caution">
    <text evidence="2">The sequence shown here is derived from an EMBL/GenBank/DDBJ whole genome shotgun (WGS) entry which is preliminary data.</text>
</comment>
<protein>
    <submittedName>
        <fullName evidence="2">Uncharacterized protein</fullName>
    </submittedName>
</protein>
<dbReference type="RefSeq" id="WP_378038874.1">
    <property type="nucleotide sequence ID" value="NZ_JBHSIV010000039.1"/>
</dbReference>
<dbReference type="Proteomes" id="UP001595947">
    <property type="component" value="Unassembled WGS sequence"/>
</dbReference>
<dbReference type="EMBL" id="JBHSIV010000039">
    <property type="protein sequence ID" value="MFC5065547.1"/>
    <property type="molecule type" value="Genomic_DNA"/>
</dbReference>
<feature type="region of interest" description="Disordered" evidence="1">
    <location>
        <begin position="205"/>
        <end position="241"/>
    </location>
</feature>
<sequence>MASTGQDAVGSVGAGPEAARACHDLLVSLAGRVPDRALWRLRDWLAADADVALRSAVPRTLLRHRVGVTETERALLREAVHAWRGPVRLVDAVLHADPAPDPTAGFDDPSTVPWDSADLVLRALVPAIGDVGEVRRAWRSGPDRARVVLVSAAGDLRALTGTVQRALRAHGDGTPCVEVIGDGTPTTGYHRAAFASSEVLWRAGTLGPVPAPEGTSARSTARPADQRSGAPSSPAELVRHG</sequence>
<evidence type="ECO:0000313" key="2">
    <source>
        <dbReference type="EMBL" id="MFC5065547.1"/>
    </source>
</evidence>
<evidence type="ECO:0000313" key="3">
    <source>
        <dbReference type="Proteomes" id="UP001595947"/>
    </source>
</evidence>